<dbReference type="EMBL" id="BARS01044923">
    <property type="protein sequence ID" value="GAG40875.1"/>
    <property type="molecule type" value="Genomic_DNA"/>
</dbReference>
<protein>
    <submittedName>
        <fullName evidence="1">Uncharacterized protein</fullName>
    </submittedName>
</protein>
<reference evidence="1" key="1">
    <citation type="journal article" date="2014" name="Front. Microbiol.">
        <title>High frequency of phylogenetically diverse reductive dehalogenase-homologous genes in deep subseafloor sedimentary metagenomes.</title>
        <authorList>
            <person name="Kawai M."/>
            <person name="Futagami T."/>
            <person name="Toyoda A."/>
            <person name="Takaki Y."/>
            <person name="Nishi S."/>
            <person name="Hori S."/>
            <person name="Arai W."/>
            <person name="Tsubouchi T."/>
            <person name="Morono Y."/>
            <person name="Uchiyama I."/>
            <person name="Ito T."/>
            <person name="Fujiyama A."/>
            <person name="Inagaki F."/>
            <person name="Takami H."/>
        </authorList>
    </citation>
    <scope>NUCLEOTIDE SEQUENCE</scope>
    <source>
        <strain evidence="1">Expedition CK06-06</strain>
    </source>
</reference>
<comment type="caution">
    <text evidence="1">The sequence shown here is derived from an EMBL/GenBank/DDBJ whole genome shotgun (WGS) entry which is preliminary data.</text>
</comment>
<proteinExistence type="predicted"/>
<feature type="non-terminal residue" evidence="1">
    <location>
        <position position="1"/>
    </location>
</feature>
<organism evidence="1">
    <name type="scientific">marine sediment metagenome</name>
    <dbReference type="NCBI Taxonomy" id="412755"/>
    <lineage>
        <taxon>unclassified sequences</taxon>
        <taxon>metagenomes</taxon>
        <taxon>ecological metagenomes</taxon>
    </lineage>
</organism>
<accession>X0XCP8</accession>
<evidence type="ECO:0000313" key="1">
    <source>
        <dbReference type="EMBL" id="GAG40875.1"/>
    </source>
</evidence>
<gene>
    <name evidence="1" type="ORF">S01H1_67801</name>
</gene>
<name>X0XCP8_9ZZZZ</name>
<sequence>YRISKGTPLYRLPYGPLVYSVMGMSVVLDDDCMSKENEDSLKYVILREDGKLYCRWDDKGSLIF</sequence>
<dbReference type="AlphaFoldDB" id="X0XCP8"/>